<dbReference type="EMBL" id="HBUF01037918">
    <property type="protein sequence ID" value="CAG6617136.1"/>
    <property type="molecule type" value="Transcribed_RNA"/>
</dbReference>
<protein>
    <submittedName>
        <fullName evidence="2">Uncharacterized protein</fullName>
    </submittedName>
</protein>
<dbReference type="EMBL" id="HBUF01037917">
    <property type="protein sequence ID" value="CAG6617134.1"/>
    <property type="molecule type" value="Transcribed_RNA"/>
</dbReference>
<evidence type="ECO:0000256" key="1">
    <source>
        <dbReference type="SAM" id="MobiDB-lite"/>
    </source>
</evidence>
<name>A0A8D8LVI5_9HEMI</name>
<proteinExistence type="predicted"/>
<sequence length="150" mass="17199">MFSCLHLPLLSSPTLNQNFSLMVKFTWPPKRIARPSTNTPKRARRRNPSSRSEEAPRTLSEISLKLLQSYLKYLSTIVGKSSSTQETNLAHAVLNSNHVKLYNSYNYYRILMKMSKKYSSGIFGPTHVFSYIPTYINKQRAADGKKSKFC</sequence>
<accession>A0A8D8LVI5</accession>
<dbReference type="EMBL" id="HBUF01037915">
    <property type="protein sequence ID" value="CAG6617130.1"/>
    <property type="molecule type" value="Transcribed_RNA"/>
</dbReference>
<evidence type="ECO:0000313" key="2">
    <source>
        <dbReference type="EMBL" id="CAG6617134.1"/>
    </source>
</evidence>
<organism evidence="2">
    <name type="scientific">Cacopsylla melanoneura</name>
    <dbReference type="NCBI Taxonomy" id="428564"/>
    <lineage>
        <taxon>Eukaryota</taxon>
        <taxon>Metazoa</taxon>
        <taxon>Ecdysozoa</taxon>
        <taxon>Arthropoda</taxon>
        <taxon>Hexapoda</taxon>
        <taxon>Insecta</taxon>
        <taxon>Pterygota</taxon>
        <taxon>Neoptera</taxon>
        <taxon>Paraneoptera</taxon>
        <taxon>Hemiptera</taxon>
        <taxon>Sternorrhyncha</taxon>
        <taxon>Psylloidea</taxon>
        <taxon>Psyllidae</taxon>
        <taxon>Psyllinae</taxon>
        <taxon>Cacopsylla</taxon>
    </lineage>
</organism>
<reference evidence="2" key="1">
    <citation type="submission" date="2021-05" db="EMBL/GenBank/DDBJ databases">
        <authorList>
            <person name="Alioto T."/>
            <person name="Alioto T."/>
            <person name="Gomez Garrido J."/>
        </authorList>
    </citation>
    <scope>NUCLEOTIDE SEQUENCE</scope>
</reference>
<feature type="region of interest" description="Disordered" evidence="1">
    <location>
        <begin position="32"/>
        <end position="56"/>
    </location>
</feature>
<dbReference type="AlphaFoldDB" id="A0A8D8LVI5"/>